<organism evidence="7 8">
    <name type="scientific">candidate division WOR-1 bacterium RIFOXYB2_FULL_48_7</name>
    <dbReference type="NCBI Taxonomy" id="1802583"/>
    <lineage>
        <taxon>Bacteria</taxon>
        <taxon>Bacillati</taxon>
        <taxon>Saganbacteria</taxon>
    </lineage>
</organism>
<dbReference type="EMBL" id="MEUF01000093">
    <property type="protein sequence ID" value="OGC29411.1"/>
    <property type="molecule type" value="Genomic_DNA"/>
</dbReference>
<dbReference type="Gene3D" id="3.40.190.10">
    <property type="entry name" value="Periplasmic binding protein-like II"/>
    <property type="match status" value="2"/>
</dbReference>
<dbReference type="GO" id="GO:0043190">
    <property type="term" value="C:ATP-binding cassette (ABC) transporter complex"/>
    <property type="evidence" value="ECO:0007669"/>
    <property type="project" value="InterPro"/>
</dbReference>
<evidence type="ECO:0000256" key="5">
    <source>
        <dbReference type="SAM" id="SignalP"/>
    </source>
</evidence>
<name>A0A1F4T9E7_UNCSA</name>
<keyword evidence="5" id="KW-0732">Signal</keyword>
<dbReference type="GO" id="GO:0042301">
    <property type="term" value="F:phosphate ion binding"/>
    <property type="evidence" value="ECO:0007669"/>
    <property type="project" value="InterPro"/>
</dbReference>
<dbReference type="InterPro" id="IPR024370">
    <property type="entry name" value="PBP_domain"/>
</dbReference>
<dbReference type="InterPro" id="IPR005673">
    <property type="entry name" value="ABC_phos-bd_PstS"/>
</dbReference>
<feature type="domain" description="PBP" evidence="6">
    <location>
        <begin position="30"/>
        <end position="309"/>
    </location>
</feature>
<feature type="chain" id="PRO_5009514564" description="Phosphate-binding protein" evidence="5">
    <location>
        <begin position="29"/>
        <end position="341"/>
    </location>
</feature>
<dbReference type="Pfam" id="PF12849">
    <property type="entry name" value="PBP_like_2"/>
    <property type="match status" value="1"/>
</dbReference>
<dbReference type="PANTHER" id="PTHR42996">
    <property type="entry name" value="PHOSPHATE-BINDING PROTEIN PSTS"/>
    <property type="match status" value="1"/>
</dbReference>
<dbReference type="AlphaFoldDB" id="A0A1F4T9E7"/>
<evidence type="ECO:0000313" key="8">
    <source>
        <dbReference type="Proteomes" id="UP000178951"/>
    </source>
</evidence>
<dbReference type="SUPFAM" id="SSF53850">
    <property type="entry name" value="Periplasmic binding protein-like II"/>
    <property type="match status" value="1"/>
</dbReference>
<dbReference type="PANTHER" id="PTHR42996:SF1">
    <property type="entry name" value="PHOSPHATE-BINDING PROTEIN PSTS"/>
    <property type="match status" value="1"/>
</dbReference>
<reference evidence="7 8" key="1">
    <citation type="journal article" date="2016" name="Nat. Commun.">
        <title>Thousands of microbial genomes shed light on interconnected biogeochemical processes in an aquifer system.</title>
        <authorList>
            <person name="Anantharaman K."/>
            <person name="Brown C.T."/>
            <person name="Hug L.A."/>
            <person name="Sharon I."/>
            <person name="Castelle C.J."/>
            <person name="Probst A.J."/>
            <person name="Thomas B.C."/>
            <person name="Singh A."/>
            <person name="Wilkins M.J."/>
            <person name="Karaoz U."/>
            <person name="Brodie E.L."/>
            <person name="Williams K.H."/>
            <person name="Hubbard S.S."/>
            <person name="Banfield J.F."/>
        </authorList>
    </citation>
    <scope>NUCLEOTIDE SEQUENCE [LARGE SCALE GENOMIC DNA]</scope>
</reference>
<dbReference type="GO" id="GO:0035435">
    <property type="term" value="P:phosphate ion transmembrane transport"/>
    <property type="evidence" value="ECO:0007669"/>
    <property type="project" value="InterPro"/>
</dbReference>
<evidence type="ECO:0000256" key="1">
    <source>
        <dbReference type="ARBA" id="ARBA00008725"/>
    </source>
</evidence>
<evidence type="ECO:0000256" key="2">
    <source>
        <dbReference type="ARBA" id="ARBA00022448"/>
    </source>
</evidence>
<dbReference type="InterPro" id="IPR050962">
    <property type="entry name" value="Phosphate-bind_PstS"/>
</dbReference>
<dbReference type="CDD" id="cd13565">
    <property type="entry name" value="PBP2_PstS"/>
    <property type="match status" value="1"/>
</dbReference>
<comment type="similarity">
    <text evidence="1 4">Belongs to the PstS family.</text>
</comment>
<protein>
    <recommendedName>
        <fullName evidence="4">Phosphate-binding protein</fullName>
    </recommendedName>
</protein>
<dbReference type="Proteomes" id="UP000178951">
    <property type="component" value="Unassembled WGS sequence"/>
</dbReference>
<keyword evidence="2 4" id="KW-0813">Transport</keyword>
<evidence type="ECO:0000313" key="7">
    <source>
        <dbReference type="EMBL" id="OGC29411.1"/>
    </source>
</evidence>
<dbReference type="STRING" id="1802583.A2311_06730"/>
<dbReference type="PIRSF" id="PIRSF002756">
    <property type="entry name" value="PstS"/>
    <property type="match status" value="1"/>
</dbReference>
<comment type="caution">
    <text evidence="7">The sequence shown here is derived from an EMBL/GenBank/DDBJ whole genome shotgun (WGS) entry which is preliminary data.</text>
</comment>
<gene>
    <name evidence="7" type="ORF">A2311_06730</name>
</gene>
<dbReference type="NCBIfam" id="TIGR00975">
    <property type="entry name" value="3a0107s03"/>
    <property type="match status" value="1"/>
</dbReference>
<sequence length="341" mass="36048">MGYKEGRKVKKLFALALGVTLFAGSAFALTLNGAGATFPYPLYSKWFSVYQQQKGIQVNYAPIGSGGGIRQFSAGVVDFGGTDAPMSDVELAQAGGNVLHIPAVAGSVAVVYNAGITGLKLDGDTLAKIFMGEIKKWDDPMIAKLNPDLNLPNKDILVVHRSDSSGTTDIFTNYLAKVSTSWSAKVGAGKSVNWPAGVGGKGNPGVTGVVKNSSGSIGYVELAYAETNDLPTVALKNRAGKYITPSIKATTAAMDGGLAKIPADYRGEILNQRGADSYPICGFTWLLVHQNQKDPAKGEALVNLLKWAMDDGQSYAAALYYAPLPESLRSKILLTINSIKY</sequence>
<keyword evidence="3 4" id="KW-0592">Phosphate transport</keyword>
<evidence type="ECO:0000256" key="4">
    <source>
        <dbReference type="PIRNR" id="PIRNR002756"/>
    </source>
</evidence>
<feature type="signal peptide" evidence="5">
    <location>
        <begin position="1"/>
        <end position="28"/>
    </location>
</feature>
<evidence type="ECO:0000256" key="3">
    <source>
        <dbReference type="ARBA" id="ARBA00022592"/>
    </source>
</evidence>
<evidence type="ECO:0000259" key="6">
    <source>
        <dbReference type="Pfam" id="PF12849"/>
    </source>
</evidence>
<accession>A0A1F4T9E7</accession>
<proteinExistence type="inferred from homology"/>